<accession>A0ABU5L6Q6</accession>
<evidence type="ECO:0008006" key="3">
    <source>
        <dbReference type="Google" id="ProtNLM"/>
    </source>
</evidence>
<evidence type="ECO:0000313" key="1">
    <source>
        <dbReference type="EMBL" id="MDZ5761805.1"/>
    </source>
</evidence>
<reference evidence="1 2" key="1">
    <citation type="submission" date="2023-02" db="EMBL/GenBank/DDBJ databases">
        <title>Host association and intracellularity evolved multiple times independently in the Rickettsiales.</title>
        <authorList>
            <person name="Castelli M."/>
            <person name="Nardi T."/>
            <person name="Gammuto L."/>
            <person name="Bellinzona G."/>
            <person name="Sabaneyeva E."/>
            <person name="Potekhin A."/>
            <person name="Serra V."/>
            <person name="Petroni G."/>
            <person name="Sassera D."/>
        </authorList>
    </citation>
    <scope>NUCLEOTIDE SEQUENCE [LARGE SCALE GENOMIC DNA]</scope>
    <source>
        <strain evidence="1 2">BOD18</strain>
    </source>
</reference>
<comment type="caution">
    <text evidence="1">The sequence shown here is derived from an EMBL/GenBank/DDBJ whole genome shotgun (WGS) entry which is preliminary data.</text>
</comment>
<dbReference type="Proteomes" id="UP001293791">
    <property type="component" value="Unassembled WGS sequence"/>
</dbReference>
<organism evidence="1 2">
    <name type="scientific">Candidatus Cyrtobacter comes</name>
    <dbReference type="NCBI Taxonomy" id="675776"/>
    <lineage>
        <taxon>Bacteria</taxon>
        <taxon>Pseudomonadati</taxon>
        <taxon>Pseudomonadota</taxon>
        <taxon>Alphaproteobacteria</taxon>
        <taxon>Rickettsiales</taxon>
        <taxon>Candidatus Midichloriaceae</taxon>
        <taxon>Candidatus Cyrtobacter</taxon>
    </lineage>
</organism>
<proteinExistence type="predicted"/>
<gene>
    <name evidence="1" type="ORF">Cyrtocomes_00163</name>
</gene>
<protein>
    <recommendedName>
        <fullName evidence="3">Transposase IS111A/IS1328/IS1533 N-terminal domain-containing protein</fullName>
    </recommendedName>
</protein>
<keyword evidence="2" id="KW-1185">Reference proteome</keyword>
<name>A0ABU5L6Q6_9RICK</name>
<sequence length="78" mass="9254">MPYIKTNYKKSDLRDSKEIKSLMHTEIENMIYKTVNMLIDKRFNEFLKLNSNDHINYSNDQILAKIAKVLITYGLNNI</sequence>
<dbReference type="EMBL" id="JARGYT010000005">
    <property type="protein sequence ID" value="MDZ5761805.1"/>
    <property type="molecule type" value="Genomic_DNA"/>
</dbReference>
<evidence type="ECO:0000313" key="2">
    <source>
        <dbReference type="Proteomes" id="UP001293791"/>
    </source>
</evidence>